<dbReference type="PANTHER" id="PTHR33112">
    <property type="entry name" value="DOMAIN PROTEIN, PUTATIVE-RELATED"/>
    <property type="match status" value="1"/>
</dbReference>
<evidence type="ECO:0000259" key="1">
    <source>
        <dbReference type="Pfam" id="PF06985"/>
    </source>
</evidence>
<keyword evidence="3" id="KW-1185">Reference proteome</keyword>
<evidence type="ECO:0000313" key="3">
    <source>
        <dbReference type="Proteomes" id="UP000546213"/>
    </source>
</evidence>
<reference evidence="2 3" key="1">
    <citation type="submission" date="2020-05" db="EMBL/GenBank/DDBJ databases">
        <title>Identification and distribution of gene clusters putatively required for synthesis of sphingolipid metabolism inhibitors in phylogenetically diverse species of the filamentous fungus Fusarium.</title>
        <authorList>
            <person name="Kim H.-S."/>
            <person name="Busman M."/>
            <person name="Brown D.W."/>
            <person name="Divon H."/>
            <person name="Uhlig S."/>
            <person name="Proctor R.H."/>
        </authorList>
    </citation>
    <scope>NUCLEOTIDE SEQUENCE [LARGE SCALE GENOMIC DNA]</scope>
    <source>
        <strain evidence="2 3">NRRL 36939</strain>
    </source>
</reference>
<organism evidence="2 3">
    <name type="scientific">Fusarium pseudocircinatum</name>
    <dbReference type="NCBI Taxonomy" id="56676"/>
    <lineage>
        <taxon>Eukaryota</taxon>
        <taxon>Fungi</taxon>
        <taxon>Dikarya</taxon>
        <taxon>Ascomycota</taxon>
        <taxon>Pezizomycotina</taxon>
        <taxon>Sordariomycetes</taxon>
        <taxon>Hypocreomycetidae</taxon>
        <taxon>Hypocreales</taxon>
        <taxon>Nectriaceae</taxon>
        <taxon>Fusarium</taxon>
        <taxon>Fusarium fujikuroi species complex</taxon>
    </lineage>
</organism>
<dbReference type="Pfam" id="PF06985">
    <property type="entry name" value="HET"/>
    <property type="match status" value="1"/>
</dbReference>
<dbReference type="AlphaFoldDB" id="A0A8H5PLH9"/>
<proteinExistence type="predicted"/>
<accession>A0A8H5PLH9</accession>
<dbReference type="OrthoDB" id="5347061at2759"/>
<sequence>MPNTYQEAIQLSLRMGFKYIWIDSLCIIQDSLLDWIQEAKDMKRVYEHAIFNLCSATASDSSGTSFVARYAHLLDPQRVKARGEVFRLLSDGLLEDDITYCTLRTRAWVYQEWYLSKRSLVMGSHQLWWHCREKLACELWPIGTPQANRGRWWSQTQPLKESAPSADSDDMDAWSQRVLAYMRTKLTRETDRLVAFSGVVQSFGQTRQLTDDYIAGLWRSHLPAALLWKVSSSARRSATYTAASWSWASLAGDCLVSTDKGLVHEPCFITVKQIMPLGEPGPDGFLMGGAITLRGYLFEVVYRSVGLFLGRGDFMVPGDQTTGGELYLDEGSENDQVISYLEAPDLRDFSGWRENKAVRSSMALKDAQGRFYFLLFLDRGHGYRFRFRGLTLYQPLDQSDSFYRIGYMNWGKLPGVVDTDELMADCLKSTVRIL</sequence>
<dbReference type="Proteomes" id="UP000546213">
    <property type="component" value="Unassembled WGS sequence"/>
</dbReference>
<dbReference type="PANTHER" id="PTHR33112:SF16">
    <property type="entry name" value="HETEROKARYON INCOMPATIBILITY DOMAIN-CONTAINING PROTEIN"/>
    <property type="match status" value="1"/>
</dbReference>
<dbReference type="EMBL" id="JAAOAS010000054">
    <property type="protein sequence ID" value="KAF5599126.1"/>
    <property type="molecule type" value="Genomic_DNA"/>
</dbReference>
<name>A0A8H5PLH9_9HYPO</name>
<gene>
    <name evidence="2" type="ORF">FPCIR_2522</name>
</gene>
<protein>
    <submittedName>
        <fullName evidence="2">Tol</fullName>
    </submittedName>
</protein>
<comment type="caution">
    <text evidence="2">The sequence shown here is derived from an EMBL/GenBank/DDBJ whole genome shotgun (WGS) entry which is preliminary data.</text>
</comment>
<feature type="domain" description="Heterokaryon incompatibility" evidence="1">
    <location>
        <begin position="2"/>
        <end position="112"/>
    </location>
</feature>
<dbReference type="InterPro" id="IPR010730">
    <property type="entry name" value="HET"/>
</dbReference>
<evidence type="ECO:0000313" key="2">
    <source>
        <dbReference type="EMBL" id="KAF5599126.1"/>
    </source>
</evidence>